<keyword evidence="2" id="KW-1185">Reference proteome</keyword>
<gene>
    <name evidence="1" type="ORF">BWI75_25555</name>
</gene>
<reference evidence="1 2" key="1">
    <citation type="journal article" date="2019" name="Front. Microbiol.">
        <title>Genomic Features for Desiccation Tolerance and Sugar Biosynthesis in the Extremophile Gloeocapsopsis sp. UTEX B3054.</title>
        <authorList>
            <person name="Urrejola C."/>
            <person name="Alcorta J."/>
            <person name="Salas L."/>
            <person name="Vasquez M."/>
            <person name="Polz M.F."/>
            <person name="Vicuna R."/>
            <person name="Diez B."/>
        </authorList>
    </citation>
    <scope>NUCLEOTIDE SEQUENCE [LARGE SCALE GENOMIC DNA]</scope>
    <source>
        <strain evidence="1 2">1H9</strain>
    </source>
</reference>
<dbReference type="Proteomes" id="UP000441797">
    <property type="component" value="Unassembled WGS sequence"/>
</dbReference>
<proteinExistence type="predicted"/>
<protein>
    <submittedName>
        <fullName evidence="1">Uncharacterized protein</fullName>
    </submittedName>
</protein>
<comment type="caution">
    <text evidence="1">The sequence shown here is derived from an EMBL/GenBank/DDBJ whole genome shotgun (WGS) entry which is preliminary data.</text>
</comment>
<accession>A0A6N8G4D2</accession>
<organism evidence="1 2">
    <name type="scientific">Gloeocapsopsis dulcis AAB1 = 1H9</name>
    <dbReference type="NCBI Taxonomy" id="1433147"/>
    <lineage>
        <taxon>Bacteria</taxon>
        <taxon>Bacillati</taxon>
        <taxon>Cyanobacteriota</taxon>
        <taxon>Cyanophyceae</taxon>
        <taxon>Oscillatoriophycideae</taxon>
        <taxon>Chroococcales</taxon>
        <taxon>Chroococcaceae</taxon>
        <taxon>Gloeocapsopsis</taxon>
        <taxon>Gloeocapsopsis dulcis</taxon>
    </lineage>
</organism>
<dbReference type="EMBL" id="NAPY01000094">
    <property type="protein sequence ID" value="MUL39532.1"/>
    <property type="molecule type" value="Genomic_DNA"/>
</dbReference>
<sequence length="400" mass="45727">MPKIKSKSCADGSADTYEARLVAAQSLRKGDRVRHQRTGEQGSFQEINLGFALPEVWVHFDSDREISKTLSCNPLELEIIGSKVEQQPTALPDTCHKEALAEVSPNVVLTRVEEASAIIESPCRRAHADVLEELSDSEERERYRLEFKVDRGIAQAWLALKELRDRRLYRSTHKTFEEYAKERFGYNRAHAYRLIEAAQVLENLSPIWRQDVLQDEMSPIGRQKFPNSERLCRELAKLPPNSQPIAWEKVLETSSDKAPTAKLVRGIVEQLQEKPLLQAKDFCACGDVFTLVKLEGSMRKYNGCWAIASGINDFTITVEVHETTLTVKPENLQPIDEPDARRQLPQTLKRIRRLRNVGLLDRGAYNVLEDLGWQTYLTDIEEKLLSCLEEHYKVNSEETP</sequence>
<evidence type="ECO:0000313" key="2">
    <source>
        <dbReference type="Proteomes" id="UP000441797"/>
    </source>
</evidence>
<name>A0A6N8G4D2_9CHRO</name>
<evidence type="ECO:0000313" key="1">
    <source>
        <dbReference type="EMBL" id="MUL39532.1"/>
    </source>
</evidence>
<dbReference type="RefSeq" id="WP_155707519.1">
    <property type="nucleotide sequence ID" value="NZ_CAWPEY010000104.1"/>
</dbReference>
<dbReference type="AlphaFoldDB" id="A0A6N8G4D2"/>
<dbReference type="OrthoDB" id="505288at2"/>